<name>A0AAV7M171_PLEWA</name>
<evidence type="ECO:0000313" key="3">
    <source>
        <dbReference type="Proteomes" id="UP001066276"/>
    </source>
</evidence>
<comment type="caution">
    <text evidence="2">The sequence shown here is derived from an EMBL/GenBank/DDBJ whole genome shotgun (WGS) entry which is preliminary data.</text>
</comment>
<organism evidence="2 3">
    <name type="scientific">Pleurodeles waltl</name>
    <name type="common">Iberian ribbed newt</name>
    <dbReference type="NCBI Taxonomy" id="8319"/>
    <lineage>
        <taxon>Eukaryota</taxon>
        <taxon>Metazoa</taxon>
        <taxon>Chordata</taxon>
        <taxon>Craniata</taxon>
        <taxon>Vertebrata</taxon>
        <taxon>Euteleostomi</taxon>
        <taxon>Amphibia</taxon>
        <taxon>Batrachia</taxon>
        <taxon>Caudata</taxon>
        <taxon>Salamandroidea</taxon>
        <taxon>Salamandridae</taxon>
        <taxon>Pleurodelinae</taxon>
        <taxon>Pleurodeles</taxon>
    </lineage>
</organism>
<sequence>MAQGRPSATSRGPISGLRRRTSRETRSEPPSDSCRPPQPDRSSTGRSPTGAPRSLPVFSVPPGTGRGSAPLAPPPGVKTQAPGVSLSRRPSRGLPPDSGRPPLPGGGPRSHARPRLRPRGRAAGLLLSRQLGPHRNTLRGQNGGLVAFRTGPQCTTFARALSSPEMACFYCRFLSAPPERGN</sequence>
<reference evidence="2" key="1">
    <citation type="journal article" date="2022" name="bioRxiv">
        <title>Sequencing and chromosome-scale assembly of the giantPleurodeles waltlgenome.</title>
        <authorList>
            <person name="Brown T."/>
            <person name="Elewa A."/>
            <person name="Iarovenko S."/>
            <person name="Subramanian E."/>
            <person name="Araus A.J."/>
            <person name="Petzold A."/>
            <person name="Susuki M."/>
            <person name="Suzuki K.-i.T."/>
            <person name="Hayashi T."/>
            <person name="Toyoda A."/>
            <person name="Oliveira C."/>
            <person name="Osipova E."/>
            <person name="Leigh N.D."/>
            <person name="Simon A."/>
            <person name="Yun M.H."/>
        </authorList>
    </citation>
    <scope>NUCLEOTIDE SEQUENCE</scope>
    <source>
        <strain evidence="2">20211129_DDA</strain>
        <tissue evidence="2">Liver</tissue>
    </source>
</reference>
<accession>A0AAV7M171</accession>
<dbReference type="AlphaFoldDB" id="A0AAV7M171"/>
<feature type="compositionally biased region" description="Polar residues" evidence="1">
    <location>
        <begin position="1"/>
        <end position="12"/>
    </location>
</feature>
<dbReference type="Proteomes" id="UP001066276">
    <property type="component" value="Chromosome 10"/>
</dbReference>
<protein>
    <submittedName>
        <fullName evidence="2">Uncharacterized protein</fullName>
    </submittedName>
</protein>
<evidence type="ECO:0000313" key="2">
    <source>
        <dbReference type="EMBL" id="KAJ1096550.1"/>
    </source>
</evidence>
<feature type="region of interest" description="Disordered" evidence="1">
    <location>
        <begin position="1"/>
        <end position="117"/>
    </location>
</feature>
<dbReference type="EMBL" id="JANPWB010000014">
    <property type="protein sequence ID" value="KAJ1096550.1"/>
    <property type="molecule type" value="Genomic_DNA"/>
</dbReference>
<proteinExistence type="predicted"/>
<feature type="compositionally biased region" description="Low complexity" evidence="1">
    <location>
        <begin position="85"/>
        <end position="97"/>
    </location>
</feature>
<gene>
    <name evidence="2" type="ORF">NDU88_001686</name>
</gene>
<evidence type="ECO:0000256" key="1">
    <source>
        <dbReference type="SAM" id="MobiDB-lite"/>
    </source>
</evidence>
<keyword evidence="3" id="KW-1185">Reference proteome</keyword>